<dbReference type="RefSeq" id="WP_146141842.1">
    <property type="nucleotide sequence ID" value="NZ_JACHXT010000001.1"/>
</dbReference>
<dbReference type="AlphaFoldDB" id="A0A2P7AW90"/>
<keyword evidence="2" id="KW-1185">Reference proteome</keyword>
<sequence length="144" mass="15787">MKKNYHRSFGFIVSTFVVFAPVISAHALPVRPAPMQGTMPRQQNVVRIGDGPRFPVQKQVAQPPVQDTIDARLQARFDAATARSNHLLTAKTAEAASWGFVSSHFAEIDRNADGYATLAEISAFLEARSPAKNKRAEKAVQVVE</sequence>
<organism evidence="1 2">
    <name type="scientific">Phyllobacterium endophyticum</name>
    <dbReference type="NCBI Taxonomy" id="1149773"/>
    <lineage>
        <taxon>Bacteria</taxon>
        <taxon>Pseudomonadati</taxon>
        <taxon>Pseudomonadota</taxon>
        <taxon>Alphaproteobacteria</taxon>
        <taxon>Hyphomicrobiales</taxon>
        <taxon>Phyllobacteriaceae</taxon>
        <taxon>Phyllobacterium</taxon>
    </lineage>
</organism>
<dbReference type="EMBL" id="PGGN01000002">
    <property type="protein sequence ID" value="PSH58484.1"/>
    <property type="molecule type" value="Genomic_DNA"/>
</dbReference>
<dbReference type="OrthoDB" id="8117074at2"/>
<protein>
    <recommendedName>
        <fullName evidence="3">EF-hand domain-containing protein</fullName>
    </recommendedName>
</protein>
<accession>A0A2P7AW90</accession>
<proteinExistence type="predicted"/>
<comment type="caution">
    <text evidence="1">The sequence shown here is derived from an EMBL/GenBank/DDBJ whole genome shotgun (WGS) entry which is preliminary data.</text>
</comment>
<name>A0A2P7AW90_9HYPH</name>
<evidence type="ECO:0000313" key="1">
    <source>
        <dbReference type="EMBL" id="PSH58484.1"/>
    </source>
</evidence>
<reference evidence="2" key="1">
    <citation type="submission" date="2017-11" db="EMBL/GenBank/DDBJ databases">
        <authorList>
            <person name="Kuznetsova I."/>
            <person name="Sazanova A."/>
            <person name="Chirak E."/>
            <person name="Safronova V."/>
            <person name="Willems A."/>
        </authorList>
    </citation>
    <scope>NUCLEOTIDE SEQUENCE [LARGE SCALE GENOMIC DNA]</scope>
    <source>
        <strain evidence="2">PEPV15</strain>
    </source>
</reference>
<evidence type="ECO:0008006" key="3">
    <source>
        <dbReference type="Google" id="ProtNLM"/>
    </source>
</evidence>
<gene>
    <name evidence="1" type="ORF">CU100_12890</name>
</gene>
<dbReference type="Proteomes" id="UP000241158">
    <property type="component" value="Unassembled WGS sequence"/>
</dbReference>
<evidence type="ECO:0000313" key="2">
    <source>
        <dbReference type="Proteomes" id="UP000241158"/>
    </source>
</evidence>